<dbReference type="EMBL" id="CCAE010000040">
    <property type="protein sequence ID" value="CDN89320.1"/>
    <property type="molecule type" value="Genomic_DNA"/>
</dbReference>
<dbReference type="Pfam" id="PF07286">
    <property type="entry name" value="D-Glu_cyclase"/>
    <property type="match status" value="1"/>
</dbReference>
<dbReference type="InterPro" id="IPR016938">
    <property type="entry name" value="UPF0317"/>
</dbReference>
<dbReference type="InterPro" id="IPR038021">
    <property type="entry name" value="Putative_hydro-lyase"/>
</dbReference>
<dbReference type="AlphaFoldDB" id="A0A1L1PIU5"/>
<gene>
    <name evidence="4" type="ORF">BN948_03757</name>
</gene>
<evidence type="ECO:0000256" key="2">
    <source>
        <dbReference type="ARBA" id="ARBA00023239"/>
    </source>
</evidence>
<dbReference type="EC" id="4.2.1.-" evidence="3"/>
<dbReference type="SUPFAM" id="SSF160920">
    <property type="entry name" value="PSTPO5379-like"/>
    <property type="match status" value="1"/>
</dbReference>
<dbReference type="Gene3D" id="3.30.2040.10">
    <property type="entry name" value="PSTPO5379-like domain"/>
    <property type="match status" value="1"/>
</dbReference>
<dbReference type="HAMAP" id="MF_01830">
    <property type="entry name" value="Hydro_lyase"/>
    <property type="match status" value="1"/>
</dbReference>
<accession>A0A1L1PIU5</accession>
<sequence precursor="true">MGFLDDMGARRIDADAQALARRVRGDIRRGEWTRHTSGLADELVQGNVVILPRALADDFLLFCQRNPKPCPLLAVGAPGDPSLPGLGEGIDIRSDLPRYRVWREGELVDEPTDITALWREDLVTFVIGCSFSFEQALMNAGLRLRHVDEGRNVAMYRTRLATTPAGPFAGPMVVSMRPFKAADAARAVEITSRFPDVHGAPVHVGDPALIGIDDLSRPDYGDAVAVLPDEVPVFWACGVTPQAAIAQARPPFCITHAPGAMLITDLLNQQLANDQGERP</sequence>
<name>A0A1L1PIU5_HYDIT</name>
<dbReference type="NCBIfam" id="NF003969">
    <property type="entry name" value="PRK05463.1"/>
    <property type="match status" value="1"/>
</dbReference>
<dbReference type="PANTHER" id="PTHR32022:SF10">
    <property type="entry name" value="D-GLUTAMATE CYCLASE, MITOCHONDRIAL"/>
    <property type="match status" value="1"/>
</dbReference>
<keyword evidence="5" id="KW-1185">Reference proteome</keyword>
<dbReference type="Gene3D" id="3.40.1640.10">
    <property type="entry name" value="PSTPO5379-like"/>
    <property type="match status" value="1"/>
</dbReference>
<dbReference type="GO" id="GO:0016829">
    <property type="term" value="F:lyase activity"/>
    <property type="evidence" value="ECO:0007669"/>
    <property type="project" value="UniProtKB-KW"/>
</dbReference>
<dbReference type="FunFam" id="3.30.2040.10:FF:000001">
    <property type="entry name" value="D-glutamate cyclase, mitochondrial"/>
    <property type="match status" value="1"/>
</dbReference>
<dbReference type="Proteomes" id="UP000028878">
    <property type="component" value="Unassembled WGS sequence"/>
</dbReference>
<reference evidence="5" key="1">
    <citation type="submission" date="2014-11" db="EMBL/GenBank/DDBJ databases">
        <title>Draft genome sequence of Hydrogenophaga intermedia S1.</title>
        <authorList>
            <person name="Gan H.M."/>
            <person name="Chew T.H."/>
            <person name="Stolz A."/>
        </authorList>
    </citation>
    <scope>NUCLEOTIDE SEQUENCE [LARGE SCALE GENOMIC DNA]</scope>
    <source>
        <strain evidence="5">S1</strain>
    </source>
</reference>
<dbReference type="PANTHER" id="PTHR32022">
    <property type="entry name" value="D-GLUTAMATE CYCLASE, MITOCHONDRIAL"/>
    <property type="match status" value="1"/>
</dbReference>
<dbReference type="PIRSF" id="PIRSF029755">
    <property type="entry name" value="UCP029755"/>
    <property type="match status" value="1"/>
</dbReference>
<evidence type="ECO:0000256" key="3">
    <source>
        <dbReference type="HAMAP-Rule" id="MF_01830"/>
    </source>
</evidence>
<organism evidence="4 5">
    <name type="scientific">Hydrogenophaga intermedia</name>
    <dbReference type="NCBI Taxonomy" id="65786"/>
    <lineage>
        <taxon>Bacteria</taxon>
        <taxon>Pseudomonadati</taxon>
        <taxon>Pseudomonadota</taxon>
        <taxon>Betaproteobacteria</taxon>
        <taxon>Burkholderiales</taxon>
        <taxon>Comamonadaceae</taxon>
        <taxon>Hydrogenophaga</taxon>
    </lineage>
</organism>
<keyword evidence="2 3" id="KW-0456">Lyase</keyword>
<dbReference type="InterPro" id="IPR009906">
    <property type="entry name" value="D-Glu_cyclase"/>
</dbReference>
<evidence type="ECO:0000313" key="4">
    <source>
        <dbReference type="EMBL" id="CDN89320.1"/>
    </source>
</evidence>
<evidence type="ECO:0000313" key="5">
    <source>
        <dbReference type="Proteomes" id="UP000028878"/>
    </source>
</evidence>
<evidence type="ECO:0000256" key="1">
    <source>
        <dbReference type="ARBA" id="ARBA00007896"/>
    </source>
</evidence>
<protein>
    <recommendedName>
        <fullName evidence="3">Putative hydro-lyase BN948_03757</fullName>
        <ecNumber evidence="3">4.2.1.-</ecNumber>
    </recommendedName>
</protein>
<comment type="similarity">
    <text evidence="1 3">Belongs to the D-glutamate cyclase family.</text>
</comment>
<proteinExistence type="inferred from homology"/>